<evidence type="ECO:0000313" key="3">
    <source>
        <dbReference type="Proteomes" id="UP001593833"/>
    </source>
</evidence>
<sequence>MRCLSCAIAMIIGLLVFSSPAFAAATVYDDETAFRNDAGPTTTYGFEVHGLIEGIDVSGFAPFAAADLDNSFDLALTNFNWFEIVDDVSSVGTTEGTHCVFTHTVYPADNYTLTFSNFGASAGSVAAFGFTITDFASNITDPATITYDTGLLTGTLLSVPGGQLEYTQNFVGVIVDAGEAFTSITITLDDNLSGMQWFDEVIFTDVSVTLAHSETWGSIKSLFR</sequence>
<keyword evidence="3" id="KW-1185">Reference proteome</keyword>
<evidence type="ECO:0000313" key="2">
    <source>
        <dbReference type="EMBL" id="MFC1572052.1"/>
    </source>
</evidence>
<dbReference type="EMBL" id="JBHPKH010000002">
    <property type="protein sequence ID" value="MFC1572052.1"/>
    <property type="molecule type" value="Genomic_DNA"/>
</dbReference>
<accession>A0ABV6YI95</accession>
<gene>
    <name evidence="2" type="ORF">ACFL6M_00475</name>
</gene>
<evidence type="ECO:0000256" key="1">
    <source>
        <dbReference type="SAM" id="SignalP"/>
    </source>
</evidence>
<dbReference type="Proteomes" id="UP001593833">
    <property type="component" value="Unassembled WGS sequence"/>
</dbReference>
<keyword evidence="1" id="KW-0732">Signal</keyword>
<feature type="chain" id="PRO_5045730291" description="PEP-CTERM sorting domain-containing protein" evidence="1">
    <location>
        <begin position="24"/>
        <end position="224"/>
    </location>
</feature>
<reference evidence="2 3" key="1">
    <citation type="submission" date="2024-09" db="EMBL/GenBank/DDBJ databases">
        <authorList>
            <person name="D'Angelo T."/>
        </authorList>
    </citation>
    <scope>NUCLEOTIDE SEQUENCE [LARGE SCALE GENOMIC DNA]</scope>
    <source>
        <strain evidence="2">SAG AM-320-E07</strain>
    </source>
</reference>
<protein>
    <recommendedName>
        <fullName evidence="4">PEP-CTERM sorting domain-containing protein</fullName>
    </recommendedName>
</protein>
<evidence type="ECO:0008006" key="4">
    <source>
        <dbReference type="Google" id="ProtNLM"/>
    </source>
</evidence>
<proteinExistence type="predicted"/>
<name>A0ABV6YI95_UNCEI</name>
<feature type="signal peptide" evidence="1">
    <location>
        <begin position="1"/>
        <end position="23"/>
    </location>
</feature>
<comment type="caution">
    <text evidence="2">The sequence shown here is derived from an EMBL/GenBank/DDBJ whole genome shotgun (WGS) entry which is preliminary data.</text>
</comment>
<organism evidence="2 3">
    <name type="scientific">Eiseniibacteriota bacterium</name>
    <dbReference type="NCBI Taxonomy" id="2212470"/>
    <lineage>
        <taxon>Bacteria</taxon>
        <taxon>Candidatus Eiseniibacteriota</taxon>
    </lineage>
</organism>